<dbReference type="AlphaFoldDB" id="A0A2U2BWS7"/>
<feature type="transmembrane region" description="Helical" evidence="2">
    <location>
        <begin position="36"/>
        <end position="54"/>
    </location>
</feature>
<name>A0A2U2BWS7_9PROT</name>
<feature type="region of interest" description="Disordered" evidence="1">
    <location>
        <begin position="62"/>
        <end position="97"/>
    </location>
</feature>
<organism evidence="3 4">
    <name type="scientific">Marinicauda salina</name>
    <dbReference type="NCBI Taxonomy" id="2135793"/>
    <lineage>
        <taxon>Bacteria</taxon>
        <taxon>Pseudomonadati</taxon>
        <taxon>Pseudomonadota</taxon>
        <taxon>Alphaproteobacteria</taxon>
        <taxon>Maricaulales</taxon>
        <taxon>Maricaulaceae</taxon>
        <taxon>Marinicauda</taxon>
    </lineage>
</organism>
<sequence length="97" mass="10249">MFGFLQRGLAAVFAVAVFGFAIFLVMQLQPVSAGGWALRVGLLIGAGLGALLVYRALSPPRRDGEGLPERHGAGIAMGVGVSGRRRRDDPDDDLELD</sequence>
<evidence type="ECO:0000313" key="4">
    <source>
        <dbReference type="Proteomes" id="UP000245168"/>
    </source>
</evidence>
<dbReference type="Proteomes" id="UP000245168">
    <property type="component" value="Unassembled WGS sequence"/>
</dbReference>
<keyword evidence="2" id="KW-1133">Transmembrane helix</keyword>
<evidence type="ECO:0000256" key="2">
    <source>
        <dbReference type="SAM" id="Phobius"/>
    </source>
</evidence>
<feature type="compositionally biased region" description="Basic and acidic residues" evidence="1">
    <location>
        <begin position="62"/>
        <end position="72"/>
    </location>
</feature>
<evidence type="ECO:0000256" key="1">
    <source>
        <dbReference type="SAM" id="MobiDB-lite"/>
    </source>
</evidence>
<protein>
    <submittedName>
        <fullName evidence="3">Uncharacterized protein</fullName>
    </submittedName>
</protein>
<accession>A0A2U2BWS7</accession>
<proteinExistence type="predicted"/>
<gene>
    <name evidence="3" type="ORF">DDZ18_02380</name>
</gene>
<comment type="caution">
    <text evidence="3">The sequence shown here is derived from an EMBL/GenBank/DDBJ whole genome shotgun (WGS) entry which is preliminary data.</text>
</comment>
<keyword evidence="4" id="KW-1185">Reference proteome</keyword>
<keyword evidence="2" id="KW-0472">Membrane</keyword>
<dbReference type="EMBL" id="QEXV01000001">
    <property type="protein sequence ID" value="PWE18473.1"/>
    <property type="molecule type" value="Genomic_DNA"/>
</dbReference>
<keyword evidence="2" id="KW-0812">Transmembrane</keyword>
<feature type="transmembrane region" description="Helical" evidence="2">
    <location>
        <begin position="9"/>
        <end position="30"/>
    </location>
</feature>
<dbReference type="RefSeq" id="WP_109251748.1">
    <property type="nucleotide sequence ID" value="NZ_QEXV01000001.1"/>
</dbReference>
<evidence type="ECO:0000313" key="3">
    <source>
        <dbReference type="EMBL" id="PWE18473.1"/>
    </source>
</evidence>
<reference evidence="4" key="1">
    <citation type="submission" date="2018-05" db="EMBL/GenBank/DDBJ databases">
        <authorList>
            <person name="Liu B.-T."/>
        </authorList>
    </citation>
    <scope>NUCLEOTIDE SEQUENCE [LARGE SCALE GENOMIC DNA]</scope>
    <source>
        <strain evidence="4">WD6-1</strain>
    </source>
</reference>